<dbReference type="VEuPathDB" id="VectorBase:AFAF015218"/>
<dbReference type="Pfam" id="PF13639">
    <property type="entry name" value="zf-RING_2"/>
    <property type="match status" value="1"/>
</dbReference>
<keyword evidence="6" id="KW-1185">Reference proteome</keyword>
<dbReference type="Gene3D" id="3.30.40.10">
    <property type="entry name" value="Zinc/RING finger domain, C3HC4 (zinc finger)"/>
    <property type="match status" value="1"/>
</dbReference>
<dbReference type="PROSITE" id="PS50089">
    <property type="entry name" value="ZF_RING_2"/>
    <property type="match status" value="1"/>
</dbReference>
<evidence type="ECO:0000313" key="5">
    <source>
        <dbReference type="EnsemblMetazoa" id="AFAF015218-PA"/>
    </source>
</evidence>
<evidence type="ECO:0000259" key="4">
    <source>
        <dbReference type="PROSITE" id="PS50089"/>
    </source>
</evidence>
<evidence type="ECO:0000313" key="6">
    <source>
        <dbReference type="Proteomes" id="UP000075886"/>
    </source>
</evidence>
<reference evidence="6" key="1">
    <citation type="submission" date="2014-01" db="EMBL/GenBank/DDBJ databases">
        <title>The Genome Sequence of Anopheles farauti FAR1 (V2).</title>
        <authorList>
            <consortium name="The Broad Institute Genomics Platform"/>
            <person name="Neafsey D.E."/>
            <person name="Besansky N."/>
            <person name="Howell P."/>
            <person name="Walton C."/>
            <person name="Young S.K."/>
            <person name="Zeng Q."/>
            <person name="Gargeya S."/>
            <person name="Fitzgerald M."/>
            <person name="Haas B."/>
            <person name="Abouelleil A."/>
            <person name="Allen A.W."/>
            <person name="Alvarado L."/>
            <person name="Arachchi H.M."/>
            <person name="Berlin A.M."/>
            <person name="Chapman S.B."/>
            <person name="Gainer-Dewar J."/>
            <person name="Goldberg J."/>
            <person name="Griggs A."/>
            <person name="Gujja S."/>
            <person name="Hansen M."/>
            <person name="Howarth C."/>
            <person name="Imamovic A."/>
            <person name="Ireland A."/>
            <person name="Larimer J."/>
            <person name="McCowan C."/>
            <person name="Murphy C."/>
            <person name="Pearson M."/>
            <person name="Poon T.W."/>
            <person name="Priest M."/>
            <person name="Roberts A."/>
            <person name="Saif S."/>
            <person name="Shea T."/>
            <person name="Sisk P."/>
            <person name="Sykes S."/>
            <person name="Wortman J."/>
            <person name="Nusbaum C."/>
            <person name="Birren B."/>
        </authorList>
    </citation>
    <scope>NUCLEOTIDE SEQUENCE [LARGE SCALE GENOMIC DNA]</scope>
    <source>
        <strain evidence="6">FAR1</strain>
    </source>
</reference>
<evidence type="ECO:0000256" key="2">
    <source>
        <dbReference type="ARBA" id="ARBA00022833"/>
    </source>
</evidence>
<evidence type="ECO:0000256" key="1">
    <source>
        <dbReference type="ARBA" id="ARBA00022771"/>
    </source>
</evidence>
<keyword evidence="2" id="KW-0862">Zinc</keyword>
<dbReference type="GO" id="GO:0008270">
    <property type="term" value="F:zinc ion binding"/>
    <property type="evidence" value="ECO:0007669"/>
    <property type="project" value="UniProtKB-KW"/>
</dbReference>
<proteinExistence type="predicted"/>
<dbReference type="EMBL" id="AXCN02001528">
    <property type="status" value="NOT_ANNOTATED_CDS"/>
    <property type="molecule type" value="Genomic_DNA"/>
</dbReference>
<dbReference type="InterPro" id="IPR013083">
    <property type="entry name" value="Znf_RING/FYVE/PHD"/>
</dbReference>
<protein>
    <recommendedName>
        <fullName evidence="4">RING-type domain-containing protein</fullName>
    </recommendedName>
</protein>
<dbReference type="InterPro" id="IPR001841">
    <property type="entry name" value="Znf_RING"/>
</dbReference>
<name>A0A182QR57_9DIPT</name>
<accession>A0A182QR57</accession>
<keyword evidence="1 3" id="KW-0479">Metal-binding</keyword>
<dbReference type="EnsemblMetazoa" id="AFAF015218-RA">
    <property type="protein sequence ID" value="AFAF015218-PA"/>
    <property type="gene ID" value="AFAF015218"/>
</dbReference>
<dbReference type="STRING" id="69004.A0A182QR57"/>
<dbReference type="SUPFAM" id="SSF57850">
    <property type="entry name" value="RING/U-box"/>
    <property type="match status" value="1"/>
</dbReference>
<organism evidence="5 6">
    <name type="scientific">Anopheles farauti</name>
    <dbReference type="NCBI Taxonomy" id="69004"/>
    <lineage>
        <taxon>Eukaryota</taxon>
        <taxon>Metazoa</taxon>
        <taxon>Ecdysozoa</taxon>
        <taxon>Arthropoda</taxon>
        <taxon>Hexapoda</taxon>
        <taxon>Insecta</taxon>
        <taxon>Pterygota</taxon>
        <taxon>Neoptera</taxon>
        <taxon>Endopterygota</taxon>
        <taxon>Diptera</taxon>
        <taxon>Nematocera</taxon>
        <taxon>Culicoidea</taxon>
        <taxon>Culicidae</taxon>
        <taxon>Anophelinae</taxon>
        <taxon>Anopheles</taxon>
    </lineage>
</organism>
<reference evidence="5" key="2">
    <citation type="submission" date="2020-05" db="UniProtKB">
        <authorList>
            <consortium name="EnsemblMetazoa"/>
        </authorList>
    </citation>
    <scope>IDENTIFICATION</scope>
    <source>
        <strain evidence="5">FAR1</strain>
    </source>
</reference>
<dbReference type="Proteomes" id="UP000075886">
    <property type="component" value="Unassembled WGS sequence"/>
</dbReference>
<feature type="domain" description="RING-type" evidence="4">
    <location>
        <begin position="193"/>
        <end position="234"/>
    </location>
</feature>
<keyword evidence="1 3" id="KW-0863">Zinc-finger</keyword>
<sequence>MSLFLNGRAYYCLVCPKSSSTCLEQQHPLQRLISYNELLAKYARKVNRDHYDAIGIYTCPYCALDRLTVDALFKHSRSDHHSLPDAPNPTCSLPAAVRCPICVCFRLETFDTLINQLPDHMLSRHCFASAHQYQDEFKLRSDFCCDDEFELIRFLATFLHPAVISAETAIGYVTSSVNLDPAKAIETAMPLVCPICLENIDEAAGKKPAICVHQFHGACIDRWLEEKKCCPVCRCECS</sequence>
<evidence type="ECO:0000256" key="3">
    <source>
        <dbReference type="PROSITE-ProRule" id="PRU00175"/>
    </source>
</evidence>
<dbReference type="AlphaFoldDB" id="A0A182QR57"/>